<sequence length="320" mass="37785">MAESTNQTINEVCRISNLTTEIIRHRELCDKLHQDLGLPRFEEKHLSREKSVRMQLLKSRKAIVKELITSEKTKSTPREIYLTELATSPVLSISKLSNNVERSVNENEQLSNELKQQIEKEQEKVDKLDDLLYEHKKTQESLKVMLQGVIDQQENLNDEQSTENEEEEVKNKNKKKKKKKKKNKNKKDDEETEKSNYEKIESKLKNQIEETKEKNALIVSNMIKFTNKFFEMPTETNEKEKETRKRKRKKQENKKKKTKKPLSLGKILELLFESATNEPELKWIDSKPFWKPFVELLDRSGVIEKNPKNPSLVRLAFDFN</sequence>
<dbReference type="AlphaFoldDB" id="A0AAV8A879"/>
<evidence type="ECO:0000313" key="3">
    <source>
        <dbReference type="Proteomes" id="UP001146793"/>
    </source>
</evidence>
<dbReference type="GO" id="GO:0051382">
    <property type="term" value="P:kinetochore assembly"/>
    <property type="evidence" value="ECO:0007669"/>
    <property type="project" value="InterPro"/>
</dbReference>
<organism evidence="2 3">
    <name type="scientific">Anaeramoeba flamelloides</name>
    <dbReference type="NCBI Taxonomy" id="1746091"/>
    <lineage>
        <taxon>Eukaryota</taxon>
        <taxon>Metamonada</taxon>
        <taxon>Anaeramoebidae</taxon>
        <taxon>Anaeramoeba</taxon>
    </lineage>
</organism>
<feature type="compositionally biased region" description="Basic residues" evidence="1">
    <location>
        <begin position="244"/>
        <end position="260"/>
    </location>
</feature>
<feature type="region of interest" description="Disordered" evidence="1">
    <location>
        <begin position="232"/>
        <end position="260"/>
    </location>
</feature>
<evidence type="ECO:0000313" key="2">
    <source>
        <dbReference type="EMBL" id="KAJ3450434.1"/>
    </source>
</evidence>
<dbReference type="Pfam" id="PF11802">
    <property type="entry name" value="CENP-K"/>
    <property type="match status" value="1"/>
</dbReference>
<feature type="compositionally biased region" description="Basic residues" evidence="1">
    <location>
        <begin position="172"/>
        <end position="185"/>
    </location>
</feature>
<dbReference type="GO" id="GO:0005634">
    <property type="term" value="C:nucleus"/>
    <property type="evidence" value="ECO:0007669"/>
    <property type="project" value="InterPro"/>
</dbReference>
<accession>A0AAV8A879</accession>
<comment type="caution">
    <text evidence="2">The sequence shown here is derived from an EMBL/GenBank/DDBJ whole genome shotgun (WGS) entry which is preliminary data.</text>
</comment>
<feature type="compositionally biased region" description="Basic and acidic residues" evidence="1">
    <location>
        <begin position="186"/>
        <end position="197"/>
    </location>
</feature>
<dbReference type="EMBL" id="JANTQA010000012">
    <property type="protein sequence ID" value="KAJ3450434.1"/>
    <property type="molecule type" value="Genomic_DNA"/>
</dbReference>
<dbReference type="InterPro" id="IPR020993">
    <property type="entry name" value="Centromere_CenpK"/>
</dbReference>
<gene>
    <name evidence="2" type="ORF">M0812_06610</name>
</gene>
<protein>
    <submittedName>
        <fullName evidence="2">Centromere protein k</fullName>
    </submittedName>
</protein>
<reference evidence="2" key="1">
    <citation type="submission" date="2022-08" db="EMBL/GenBank/DDBJ databases">
        <title>Novel sulphate-reducing endosymbionts in the free-living metamonad Anaeramoeba.</title>
        <authorList>
            <person name="Jerlstrom-Hultqvist J."/>
            <person name="Cepicka I."/>
            <person name="Gallot-Lavallee L."/>
            <person name="Salas-Leiva D."/>
            <person name="Curtis B.A."/>
            <person name="Zahonova K."/>
            <person name="Pipaliya S."/>
            <person name="Dacks J."/>
            <person name="Roger A.J."/>
        </authorList>
    </citation>
    <scope>NUCLEOTIDE SEQUENCE</scope>
    <source>
        <strain evidence="2">Busselton2</strain>
    </source>
</reference>
<dbReference type="Proteomes" id="UP001146793">
    <property type="component" value="Unassembled WGS sequence"/>
</dbReference>
<feature type="region of interest" description="Disordered" evidence="1">
    <location>
        <begin position="154"/>
        <end position="197"/>
    </location>
</feature>
<evidence type="ECO:0000256" key="1">
    <source>
        <dbReference type="SAM" id="MobiDB-lite"/>
    </source>
</evidence>
<feature type="compositionally biased region" description="Acidic residues" evidence="1">
    <location>
        <begin position="156"/>
        <end position="168"/>
    </location>
</feature>
<name>A0AAV8A879_9EUKA</name>
<proteinExistence type="predicted"/>